<keyword evidence="6" id="KW-0336">GPI-anchor</keyword>
<evidence type="ECO:0000256" key="6">
    <source>
        <dbReference type="ARBA" id="ARBA00022622"/>
    </source>
</evidence>
<keyword evidence="14" id="KW-0349">Heme</keyword>
<keyword evidence="10 15" id="KW-0472">Membrane</keyword>
<evidence type="ECO:0000256" key="16">
    <source>
        <dbReference type="SAM" id="SignalP"/>
    </source>
</evidence>
<dbReference type="InterPro" id="IPR052337">
    <property type="entry name" value="SAT4-like"/>
</dbReference>
<name>A0A9P9AMJ1_9HYPO</name>
<keyword evidence="19" id="KW-1185">Reference proteome</keyword>
<feature type="transmembrane region" description="Helical" evidence="15">
    <location>
        <begin position="337"/>
        <end position="356"/>
    </location>
</feature>
<evidence type="ECO:0000256" key="12">
    <source>
        <dbReference type="ARBA" id="ARBA00023288"/>
    </source>
</evidence>
<keyword evidence="7 15" id="KW-0812">Transmembrane</keyword>
<dbReference type="GO" id="GO:0098552">
    <property type="term" value="C:side of membrane"/>
    <property type="evidence" value="ECO:0007669"/>
    <property type="project" value="UniProtKB-KW"/>
</dbReference>
<dbReference type="GO" id="GO:0046872">
    <property type="term" value="F:metal ion binding"/>
    <property type="evidence" value="ECO:0007669"/>
    <property type="project" value="UniProtKB-UniRule"/>
</dbReference>
<evidence type="ECO:0000259" key="17">
    <source>
        <dbReference type="PROSITE" id="PS52012"/>
    </source>
</evidence>
<comment type="similarity">
    <text evidence="4">Belongs to the RBT5 family.</text>
</comment>
<feature type="disulfide bond" evidence="14">
    <location>
        <begin position="47"/>
        <end position="54"/>
    </location>
</feature>
<feature type="transmembrane region" description="Helical" evidence="15">
    <location>
        <begin position="123"/>
        <end position="144"/>
    </location>
</feature>
<feature type="disulfide bond" evidence="14">
    <location>
        <begin position="37"/>
        <end position="68"/>
    </location>
</feature>
<accession>A0A9P9AMJ1</accession>
<dbReference type="InterPro" id="IPR049326">
    <property type="entry name" value="Rhodopsin_dom_fungi"/>
</dbReference>
<dbReference type="Proteomes" id="UP000777438">
    <property type="component" value="Unassembled WGS sequence"/>
</dbReference>
<dbReference type="EMBL" id="JAGPYM010000016">
    <property type="protein sequence ID" value="KAH6886419.1"/>
    <property type="molecule type" value="Genomic_DNA"/>
</dbReference>
<proteinExistence type="inferred from homology"/>
<feature type="transmembrane region" description="Helical" evidence="15">
    <location>
        <begin position="212"/>
        <end position="236"/>
    </location>
</feature>
<evidence type="ECO:0000256" key="10">
    <source>
        <dbReference type="ARBA" id="ARBA00023136"/>
    </source>
</evidence>
<feature type="binding site" description="axial binding residue" evidence="14">
    <location>
        <position position="51"/>
    </location>
    <ligand>
        <name>heme</name>
        <dbReference type="ChEBI" id="CHEBI:30413"/>
    </ligand>
    <ligandPart>
        <name>Fe</name>
        <dbReference type="ChEBI" id="CHEBI:18248"/>
    </ligandPart>
</feature>
<evidence type="ECO:0000313" key="19">
    <source>
        <dbReference type="Proteomes" id="UP000777438"/>
    </source>
</evidence>
<evidence type="ECO:0000256" key="7">
    <source>
        <dbReference type="ARBA" id="ARBA00022692"/>
    </source>
</evidence>
<dbReference type="GO" id="GO:0005576">
    <property type="term" value="C:extracellular region"/>
    <property type="evidence" value="ECO:0007669"/>
    <property type="project" value="UniProtKB-SubCell"/>
</dbReference>
<dbReference type="AlphaFoldDB" id="A0A9P9AMJ1"/>
<evidence type="ECO:0000256" key="5">
    <source>
        <dbReference type="ARBA" id="ARBA00022525"/>
    </source>
</evidence>
<feature type="transmembrane region" description="Helical" evidence="15">
    <location>
        <begin position="297"/>
        <end position="317"/>
    </location>
</feature>
<evidence type="ECO:0000256" key="4">
    <source>
        <dbReference type="ARBA" id="ARBA00010031"/>
    </source>
</evidence>
<dbReference type="PROSITE" id="PS52012">
    <property type="entry name" value="CFEM"/>
    <property type="match status" value="1"/>
</dbReference>
<evidence type="ECO:0000256" key="11">
    <source>
        <dbReference type="ARBA" id="ARBA00023157"/>
    </source>
</evidence>
<keyword evidence="14" id="KW-0408">Iron</keyword>
<evidence type="ECO:0000256" key="14">
    <source>
        <dbReference type="PROSITE-ProRule" id="PRU01356"/>
    </source>
</evidence>
<dbReference type="SMART" id="SM00747">
    <property type="entry name" value="CFEM"/>
    <property type="match status" value="1"/>
</dbReference>
<comment type="caution">
    <text evidence="18">The sequence shown here is derived from an EMBL/GenBank/DDBJ whole genome shotgun (WGS) entry which is preliminary data.</text>
</comment>
<feature type="disulfide bond" evidence="14">
    <location>
        <begin position="56"/>
        <end position="89"/>
    </location>
</feature>
<protein>
    <recommendedName>
        <fullName evidence="17">CFEM domain-containing protein</fullName>
    </recommendedName>
</protein>
<evidence type="ECO:0000256" key="1">
    <source>
        <dbReference type="ARBA" id="ARBA00004141"/>
    </source>
</evidence>
<feature type="transmembrane region" description="Helical" evidence="15">
    <location>
        <begin position="256"/>
        <end position="276"/>
    </location>
</feature>
<feature type="domain" description="CFEM" evidence="17">
    <location>
        <begin position="5"/>
        <end position="114"/>
    </location>
</feature>
<dbReference type="Pfam" id="PF05730">
    <property type="entry name" value="CFEM"/>
    <property type="match status" value="1"/>
</dbReference>
<feature type="chain" id="PRO_5040148713" description="CFEM domain-containing protein" evidence="16">
    <location>
        <begin position="22"/>
        <end position="428"/>
    </location>
</feature>
<evidence type="ECO:0000313" key="18">
    <source>
        <dbReference type="EMBL" id="KAH6886419.1"/>
    </source>
</evidence>
<dbReference type="Pfam" id="PF20684">
    <property type="entry name" value="Fung_rhodopsin"/>
    <property type="match status" value="1"/>
</dbReference>
<feature type="transmembrane region" description="Helical" evidence="15">
    <location>
        <begin position="98"/>
        <end position="116"/>
    </location>
</feature>
<comment type="subcellular location">
    <subcellularLocation>
        <location evidence="2">Membrane</location>
        <topology evidence="2">Lipid-anchor</topology>
        <topology evidence="2">GPI-anchor</topology>
    </subcellularLocation>
    <subcellularLocation>
        <location evidence="1">Membrane</location>
        <topology evidence="1">Multi-pass membrane protein</topology>
    </subcellularLocation>
    <subcellularLocation>
        <location evidence="3">Secreted</location>
    </subcellularLocation>
</comment>
<dbReference type="OrthoDB" id="2496787at2759"/>
<feature type="signal peptide" evidence="16">
    <location>
        <begin position="1"/>
        <end position="21"/>
    </location>
</feature>
<dbReference type="InterPro" id="IPR008427">
    <property type="entry name" value="Extracellular_membr_CFEM_dom"/>
</dbReference>
<evidence type="ECO:0000256" key="3">
    <source>
        <dbReference type="ARBA" id="ARBA00004613"/>
    </source>
</evidence>
<evidence type="ECO:0000256" key="13">
    <source>
        <dbReference type="ARBA" id="ARBA00038359"/>
    </source>
</evidence>
<organism evidence="18 19">
    <name type="scientific">Thelonectria olida</name>
    <dbReference type="NCBI Taxonomy" id="1576542"/>
    <lineage>
        <taxon>Eukaryota</taxon>
        <taxon>Fungi</taxon>
        <taxon>Dikarya</taxon>
        <taxon>Ascomycota</taxon>
        <taxon>Pezizomycotina</taxon>
        <taxon>Sordariomycetes</taxon>
        <taxon>Hypocreomycetidae</taxon>
        <taxon>Hypocreales</taxon>
        <taxon>Nectriaceae</taxon>
        <taxon>Thelonectria</taxon>
    </lineage>
</organism>
<feature type="transmembrane region" description="Helical" evidence="15">
    <location>
        <begin position="178"/>
        <end position="200"/>
    </location>
</feature>
<keyword evidence="6" id="KW-0325">Glycoprotein</keyword>
<evidence type="ECO:0000256" key="9">
    <source>
        <dbReference type="ARBA" id="ARBA00022989"/>
    </source>
</evidence>
<sequence>MRTINWVFLMPLFFLARYGAAEPSEDLSQMPACATDCFHVAVSMSSCFVSDLECLCSDSDLQQMLDSCVAITCTVEESLVAKNISMTACEIPPRDVTGGYIALSNVLFAIAGALVIQRFAARLYLKAGLGLDDFFILLALFSWIPIMAMNNTRVSENGLGRDIWTLTPGQISQVLRDFFFSAVCYFVATPFLKLSILLFYRRVFPAPGMRKIIWSTVIFVAVVGVAFLFAIVFQCYPTSYFWTRWAGEHKGQCSNVDVIGVANAVINVVTSVWMLAIPSLQLHRLDLDLWRKLEVGAMFLVGIFSTVFSILRLTSIIKVEHSTNPSWDYVQLQENSVIEVATGIICACLPSTRLLLARFFPKIFPPWEENSVSEAEEMEKFTHRMSPRSRKQFDNVFTEISLDGEDDQARLVWIDSETRDALARLSKL</sequence>
<feature type="disulfide bond" evidence="14">
    <location>
        <begin position="33"/>
        <end position="73"/>
    </location>
</feature>
<keyword evidence="11 14" id="KW-1015">Disulfide bond</keyword>
<dbReference type="PANTHER" id="PTHR33048">
    <property type="entry name" value="PTH11-LIKE INTEGRAL MEMBRANE PROTEIN (AFU_ORTHOLOGUE AFUA_5G11245)"/>
    <property type="match status" value="1"/>
</dbReference>
<keyword evidence="14" id="KW-0479">Metal-binding</keyword>
<comment type="similarity">
    <text evidence="13">Belongs to the SAT4 family.</text>
</comment>
<evidence type="ECO:0000256" key="8">
    <source>
        <dbReference type="ARBA" id="ARBA00022729"/>
    </source>
</evidence>
<keyword evidence="5" id="KW-0964">Secreted</keyword>
<evidence type="ECO:0000256" key="15">
    <source>
        <dbReference type="SAM" id="Phobius"/>
    </source>
</evidence>
<keyword evidence="9 15" id="KW-1133">Transmembrane helix</keyword>
<evidence type="ECO:0000256" key="2">
    <source>
        <dbReference type="ARBA" id="ARBA00004589"/>
    </source>
</evidence>
<dbReference type="PANTHER" id="PTHR33048:SF143">
    <property type="entry name" value="EXTRACELLULAR MEMBRANE PROTEIN CFEM DOMAIN-CONTAINING PROTEIN-RELATED"/>
    <property type="match status" value="1"/>
</dbReference>
<keyword evidence="12" id="KW-0449">Lipoprotein</keyword>
<keyword evidence="8 16" id="KW-0732">Signal</keyword>
<gene>
    <name evidence="18" type="ORF">B0T10DRAFT_563616</name>
</gene>
<reference evidence="18 19" key="1">
    <citation type="journal article" date="2021" name="Nat. Commun.">
        <title>Genetic determinants of endophytism in the Arabidopsis root mycobiome.</title>
        <authorList>
            <person name="Mesny F."/>
            <person name="Miyauchi S."/>
            <person name="Thiergart T."/>
            <person name="Pickel B."/>
            <person name="Atanasova L."/>
            <person name="Karlsson M."/>
            <person name="Huettel B."/>
            <person name="Barry K.W."/>
            <person name="Haridas S."/>
            <person name="Chen C."/>
            <person name="Bauer D."/>
            <person name="Andreopoulos W."/>
            <person name="Pangilinan J."/>
            <person name="LaButti K."/>
            <person name="Riley R."/>
            <person name="Lipzen A."/>
            <person name="Clum A."/>
            <person name="Drula E."/>
            <person name="Henrissat B."/>
            <person name="Kohler A."/>
            <person name="Grigoriev I.V."/>
            <person name="Martin F.M."/>
            <person name="Hacquard S."/>
        </authorList>
    </citation>
    <scope>NUCLEOTIDE SEQUENCE [LARGE SCALE GENOMIC DNA]</scope>
    <source>
        <strain evidence="18 19">MPI-CAGE-CH-0241</strain>
    </source>
</reference>